<dbReference type="Pfam" id="PF02366">
    <property type="entry name" value="PMT"/>
    <property type="match status" value="1"/>
</dbReference>
<keyword evidence="7 8" id="KW-0472">Membrane</keyword>
<sequence>MENQSGLAKSVVINIQRLFERICSNNRLAGLSVSFLLLVHAGMLAYSATKHSPTMLEPAFLVAGLHHWESGQFELFRVNPPLVRMLAALPVKAVGYESDWSGINQKLGARPEFRIGIDFVRVNGERSIWLFTIARWMCIPFSLIGGLICFFWSKELWGNNCAGLFSLTLWCFEPNIIAHAELISTDCAATTFGLASSYGFWKWLKKPTWLRATFAGVLLGLAELSKSTWIILFGLWPLLWLFWCSVEWKSNKMNLSPQPRPKFSQITFILLLGLYLLNLGYGFEGSLTKLNEFTFISKTMSGIEKDCKEGNRFSGTIWGELMVPLPANYLRGIDIQKKDFEDYEQQNYLRGEWKDGGWYYYYFYALLVKVPIGMLLLFLVALSTYFLFPVEVQSHWRDEIILIIPAVVLFIFVSLQTEVNAHLRYLLPAFGFVFIFIGRPFFWLTNNSIPAIVYSSVRMLSFLCTVWVITSCVYVYPNQLAYFNEFVGYMKNGSKHLLGSNLDWGQDLLYLKKARHQSKDLRLGYHGSIDPTSLGISFSQPPNFSDIEDVKIFFDANPQAVCAVSVNKLFGTGGYIFNGDNRLAIIAPDYFKGLRSYKASSQVGGSIWIYTASSLKNKNDTNQIEF</sequence>
<dbReference type="AlphaFoldDB" id="A0A517RK65"/>
<gene>
    <name evidence="10" type="ORF">Pan241w_43850</name>
</gene>
<evidence type="ECO:0000313" key="10">
    <source>
        <dbReference type="EMBL" id="QDT44277.1"/>
    </source>
</evidence>
<organism evidence="10 11">
    <name type="scientific">Gimesia alba</name>
    <dbReference type="NCBI Taxonomy" id="2527973"/>
    <lineage>
        <taxon>Bacteria</taxon>
        <taxon>Pseudomonadati</taxon>
        <taxon>Planctomycetota</taxon>
        <taxon>Planctomycetia</taxon>
        <taxon>Planctomycetales</taxon>
        <taxon>Planctomycetaceae</taxon>
        <taxon>Gimesia</taxon>
    </lineage>
</organism>
<evidence type="ECO:0000313" key="11">
    <source>
        <dbReference type="Proteomes" id="UP000317171"/>
    </source>
</evidence>
<keyword evidence="5 8" id="KW-0812">Transmembrane</keyword>
<dbReference type="GO" id="GO:0000030">
    <property type="term" value="F:mannosyltransferase activity"/>
    <property type="evidence" value="ECO:0007669"/>
    <property type="project" value="InterPro"/>
</dbReference>
<feature type="transmembrane region" description="Helical" evidence="8">
    <location>
        <begin position="228"/>
        <end position="246"/>
    </location>
</feature>
<evidence type="ECO:0000259" key="9">
    <source>
        <dbReference type="Pfam" id="PF02366"/>
    </source>
</evidence>
<evidence type="ECO:0000256" key="8">
    <source>
        <dbReference type="SAM" id="Phobius"/>
    </source>
</evidence>
<feature type="domain" description="ArnT-like N-terminal" evidence="9">
    <location>
        <begin position="134"/>
        <end position="251"/>
    </location>
</feature>
<evidence type="ECO:0000256" key="6">
    <source>
        <dbReference type="ARBA" id="ARBA00022989"/>
    </source>
</evidence>
<keyword evidence="4 10" id="KW-0808">Transferase</keyword>
<evidence type="ECO:0000256" key="1">
    <source>
        <dbReference type="ARBA" id="ARBA00004651"/>
    </source>
</evidence>
<dbReference type="OrthoDB" id="224989at2"/>
<evidence type="ECO:0000256" key="3">
    <source>
        <dbReference type="ARBA" id="ARBA00022676"/>
    </source>
</evidence>
<proteinExistence type="predicted"/>
<dbReference type="EMBL" id="CP036269">
    <property type="protein sequence ID" value="QDT44277.1"/>
    <property type="molecule type" value="Genomic_DNA"/>
</dbReference>
<evidence type="ECO:0000256" key="2">
    <source>
        <dbReference type="ARBA" id="ARBA00022475"/>
    </source>
</evidence>
<dbReference type="InterPro" id="IPR050297">
    <property type="entry name" value="LipidA_mod_glycosyltrf_83"/>
</dbReference>
<dbReference type="GO" id="GO:0009103">
    <property type="term" value="P:lipopolysaccharide biosynthetic process"/>
    <property type="evidence" value="ECO:0007669"/>
    <property type="project" value="UniProtKB-ARBA"/>
</dbReference>
<feature type="transmembrane region" description="Helical" evidence="8">
    <location>
        <begin position="400"/>
        <end position="419"/>
    </location>
</feature>
<feature type="transmembrane region" description="Helical" evidence="8">
    <location>
        <begin position="28"/>
        <end position="46"/>
    </location>
</feature>
<dbReference type="PANTHER" id="PTHR33908">
    <property type="entry name" value="MANNOSYLTRANSFERASE YKCB-RELATED"/>
    <property type="match status" value="1"/>
</dbReference>
<keyword evidence="6 8" id="KW-1133">Transmembrane helix</keyword>
<dbReference type="PANTHER" id="PTHR33908:SF11">
    <property type="entry name" value="MEMBRANE PROTEIN"/>
    <property type="match status" value="1"/>
</dbReference>
<keyword evidence="11" id="KW-1185">Reference proteome</keyword>
<dbReference type="KEGG" id="gaz:Pan241w_43850"/>
<evidence type="ECO:0000256" key="4">
    <source>
        <dbReference type="ARBA" id="ARBA00022679"/>
    </source>
</evidence>
<keyword evidence="2" id="KW-1003">Cell membrane</keyword>
<dbReference type="RefSeq" id="WP_145219608.1">
    <property type="nucleotide sequence ID" value="NZ_CP036269.1"/>
</dbReference>
<feature type="transmembrane region" description="Helical" evidence="8">
    <location>
        <begin position="128"/>
        <end position="153"/>
    </location>
</feature>
<feature type="transmembrane region" description="Helical" evidence="8">
    <location>
        <begin position="359"/>
        <end position="388"/>
    </location>
</feature>
<dbReference type="InterPro" id="IPR003342">
    <property type="entry name" value="ArnT-like_N"/>
</dbReference>
<keyword evidence="3 10" id="KW-0328">Glycosyltransferase</keyword>
<name>A0A517RK65_9PLAN</name>
<evidence type="ECO:0000256" key="5">
    <source>
        <dbReference type="ARBA" id="ARBA00022692"/>
    </source>
</evidence>
<feature type="transmembrane region" description="Helical" evidence="8">
    <location>
        <begin position="457"/>
        <end position="476"/>
    </location>
</feature>
<protein>
    <submittedName>
        <fullName evidence="10">Dolichyl-phosphate-mannose-protein mannosyltransferase</fullName>
    </submittedName>
</protein>
<accession>A0A517RK65</accession>
<dbReference type="GO" id="GO:0006493">
    <property type="term" value="P:protein O-linked glycosylation"/>
    <property type="evidence" value="ECO:0007669"/>
    <property type="project" value="InterPro"/>
</dbReference>
<dbReference type="Proteomes" id="UP000317171">
    <property type="component" value="Chromosome"/>
</dbReference>
<dbReference type="GO" id="GO:0016763">
    <property type="term" value="F:pentosyltransferase activity"/>
    <property type="evidence" value="ECO:0007669"/>
    <property type="project" value="TreeGrafter"/>
</dbReference>
<comment type="subcellular location">
    <subcellularLocation>
        <location evidence="1">Cell membrane</location>
        <topology evidence="1">Multi-pass membrane protein</topology>
    </subcellularLocation>
</comment>
<dbReference type="GO" id="GO:0005886">
    <property type="term" value="C:plasma membrane"/>
    <property type="evidence" value="ECO:0007669"/>
    <property type="project" value="UniProtKB-SubCell"/>
</dbReference>
<reference evidence="10 11" key="1">
    <citation type="submission" date="2019-02" db="EMBL/GenBank/DDBJ databases">
        <title>Deep-cultivation of Planctomycetes and their phenomic and genomic characterization uncovers novel biology.</title>
        <authorList>
            <person name="Wiegand S."/>
            <person name="Jogler M."/>
            <person name="Boedeker C."/>
            <person name="Pinto D."/>
            <person name="Vollmers J."/>
            <person name="Rivas-Marin E."/>
            <person name="Kohn T."/>
            <person name="Peeters S.H."/>
            <person name="Heuer A."/>
            <person name="Rast P."/>
            <person name="Oberbeckmann S."/>
            <person name="Bunk B."/>
            <person name="Jeske O."/>
            <person name="Meyerdierks A."/>
            <person name="Storesund J.E."/>
            <person name="Kallscheuer N."/>
            <person name="Luecker S."/>
            <person name="Lage O.M."/>
            <person name="Pohl T."/>
            <person name="Merkel B.J."/>
            <person name="Hornburger P."/>
            <person name="Mueller R.-W."/>
            <person name="Bruemmer F."/>
            <person name="Labrenz M."/>
            <person name="Spormann A.M."/>
            <person name="Op den Camp H."/>
            <person name="Overmann J."/>
            <person name="Amann R."/>
            <person name="Jetten M.S.M."/>
            <person name="Mascher T."/>
            <person name="Medema M.H."/>
            <person name="Devos D.P."/>
            <person name="Kaster A.-K."/>
            <person name="Ovreas L."/>
            <person name="Rohde M."/>
            <person name="Galperin M.Y."/>
            <person name="Jogler C."/>
        </authorList>
    </citation>
    <scope>NUCLEOTIDE SEQUENCE [LARGE SCALE GENOMIC DNA]</scope>
    <source>
        <strain evidence="10 11">Pan241w</strain>
    </source>
</reference>
<evidence type="ECO:0000256" key="7">
    <source>
        <dbReference type="ARBA" id="ARBA00023136"/>
    </source>
</evidence>
<feature type="transmembrane region" description="Helical" evidence="8">
    <location>
        <begin position="425"/>
        <end position="445"/>
    </location>
</feature>
<feature type="transmembrane region" description="Helical" evidence="8">
    <location>
        <begin position="266"/>
        <end position="283"/>
    </location>
</feature>